<dbReference type="Pfam" id="PF01520">
    <property type="entry name" value="Amidase_3"/>
    <property type="match status" value="1"/>
</dbReference>
<dbReference type="InterPro" id="IPR050695">
    <property type="entry name" value="N-acetylmuramoyl_amidase_3"/>
</dbReference>
<dbReference type="Gene3D" id="2.60.40.3500">
    <property type="match status" value="1"/>
</dbReference>
<evidence type="ECO:0000256" key="2">
    <source>
        <dbReference type="SAM" id="SignalP"/>
    </source>
</evidence>
<reference evidence="4 5" key="1">
    <citation type="journal article" date="2016" name="Nat. Commun.">
        <title>Thousands of microbial genomes shed light on interconnected biogeochemical processes in an aquifer system.</title>
        <authorList>
            <person name="Anantharaman K."/>
            <person name="Brown C.T."/>
            <person name="Hug L.A."/>
            <person name="Sharon I."/>
            <person name="Castelle C.J."/>
            <person name="Probst A.J."/>
            <person name="Thomas B.C."/>
            <person name="Singh A."/>
            <person name="Wilkins M.J."/>
            <person name="Karaoz U."/>
            <person name="Brodie E.L."/>
            <person name="Williams K.H."/>
            <person name="Hubbard S.S."/>
            <person name="Banfield J.F."/>
        </authorList>
    </citation>
    <scope>NUCLEOTIDE SEQUENCE [LARGE SCALE GENOMIC DNA]</scope>
</reference>
<dbReference type="Gene3D" id="3.40.630.40">
    <property type="entry name" value="Zn-dependent exopeptidases"/>
    <property type="match status" value="1"/>
</dbReference>
<evidence type="ECO:0000256" key="1">
    <source>
        <dbReference type="ARBA" id="ARBA00022801"/>
    </source>
</evidence>
<dbReference type="InterPro" id="IPR002508">
    <property type="entry name" value="MurNAc-LAA_cat"/>
</dbReference>
<comment type="caution">
    <text evidence="4">The sequence shown here is derived from an EMBL/GenBank/DDBJ whole genome shotgun (WGS) entry which is preliminary data.</text>
</comment>
<evidence type="ECO:0000313" key="4">
    <source>
        <dbReference type="EMBL" id="OGC13299.1"/>
    </source>
</evidence>
<organism evidence="4 5">
    <name type="scientific">candidate division WOR-1 bacterium RIFOXYB2_FULL_36_35</name>
    <dbReference type="NCBI Taxonomy" id="1802578"/>
    <lineage>
        <taxon>Bacteria</taxon>
        <taxon>Bacillati</taxon>
        <taxon>Saganbacteria</taxon>
    </lineage>
</organism>
<protein>
    <recommendedName>
        <fullName evidence="3">MurNAc-LAA domain-containing protein</fullName>
    </recommendedName>
</protein>
<feature type="chain" id="PRO_5009514358" description="MurNAc-LAA domain-containing protein" evidence="2">
    <location>
        <begin position="36"/>
        <end position="382"/>
    </location>
</feature>
<dbReference type="GO" id="GO:0009253">
    <property type="term" value="P:peptidoglycan catabolic process"/>
    <property type="evidence" value="ECO:0007669"/>
    <property type="project" value="InterPro"/>
</dbReference>
<gene>
    <name evidence="4" type="ORF">A2290_08200</name>
</gene>
<sequence length="382" mass="43302">MNHKNSRLKIQNPILRVVLLHILLLFFLQAGAAYAQEVNIERGEIEWHKYHDNIFIETSDYIIPKVEKQGDKIILDFKPSKTKGFKVFNQKSSRVASVRSLQYKDDISRVVVELLKNVDFEIASLYGKNQTVIEISDCKEQIPLLAYEDGKKVAQKGEGKKEGNRNTIETEKVSNPYISMKRDSLFAVNVAAPLNLNNNLKKSKELKEKIIVIDPGHGGEDPGAIGCEGTVEKNLTLKTSLYLAEYLKASGAKVFLTRKTDIKKSLQDIVQFTNSIGADAYVAVHFNYIDKPKAGTETYYYTAKSLRLASLVHKRMLLMLKRDDRCVKRTKFYTISRTNMPAILVEPVFLTNREEAALVQTSSFQKKIAESIALGLKDFFSR</sequence>
<evidence type="ECO:0000259" key="3">
    <source>
        <dbReference type="SMART" id="SM00646"/>
    </source>
</evidence>
<feature type="domain" description="MurNAc-LAA" evidence="3">
    <location>
        <begin position="270"/>
        <end position="377"/>
    </location>
</feature>
<dbReference type="PANTHER" id="PTHR30404">
    <property type="entry name" value="N-ACETYLMURAMOYL-L-ALANINE AMIDASE"/>
    <property type="match status" value="1"/>
</dbReference>
<dbReference type="AlphaFoldDB" id="A0A1F4RYR4"/>
<dbReference type="SUPFAM" id="SSF53187">
    <property type="entry name" value="Zn-dependent exopeptidases"/>
    <property type="match status" value="1"/>
</dbReference>
<proteinExistence type="predicted"/>
<dbReference type="EMBL" id="MEUA01000059">
    <property type="protein sequence ID" value="OGC13299.1"/>
    <property type="molecule type" value="Genomic_DNA"/>
</dbReference>
<accession>A0A1F4RYR4</accession>
<dbReference type="Proteomes" id="UP000177905">
    <property type="component" value="Unassembled WGS sequence"/>
</dbReference>
<dbReference type="CDD" id="cd02696">
    <property type="entry name" value="MurNAc-LAA"/>
    <property type="match status" value="1"/>
</dbReference>
<dbReference type="GO" id="GO:0008745">
    <property type="term" value="F:N-acetylmuramoyl-L-alanine amidase activity"/>
    <property type="evidence" value="ECO:0007669"/>
    <property type="project" value="InterPro"/>
</dbReference>
<evidence type="ECO:0000313" key="5">
    <source>
        <dbReference type="Proteomes" id="UP000177905"/>
    </source>
</evidence>
<dbReference type="GO" id="GO:0030288">
    <property type="term" value="C:outer membrane-bounded periplasmic space"/>
    <property type="evidence" value="ECO:0007669"/>
    <property type="project" value="TreeGrafter"/>
</dbReference>
<dbReference type="SMART" id="SM00646">
    <property type="entry name" value="Ami_3"/>
    <property type="match status" value="1"/>
</dbReference>
<name>A0A1F4RYR4_UNCSA</name>
<dbReference type="PANTHER" id="PTHR30404:SF0">
    <property type="entry name" value="N-ACETYLMURAMOYL-L-ALANINE AMIDASE AMIC"/>
    <property type="match status" value="1"/>
</dbReference>
<keyword evidence="1" id="KW-0378">Hydrolase</keyword>
<feature type="signal peptide" evidence="2">
    <location>
        <begin position="1"/>
        <end position="35"/>
    </location>
</feature>
<keyword evidence="2" id="KW-0732">Signal</keyword>